<keyword evidence="2" id="KW-0812">Transmembrane</keyword>
<keyword evidence="2" id="KW-1133">Transmembrane helix</keyword>
<feature type="transmembrane region" description="Helical" evidence="2">
    <location>
        <begin position="32"/>
        <end position="49"/>
    </location>
</feature>
<keyword evidence="4" id="KW-1185">Reference proteome</keyword>
<name>A0AAD2D2Y1_EUPCR</name>
<accession>A0AAD2D2Y1</accession>
<protein>
    <submittedName>
        <fullName evidence="3">Uncharacterized protein</fullName>
    </submittedName>
</protein>
<feature type="transmembrane region" description="Helical" evidence="2">
    <location>
        <begin position="155"/>
        <end position="173"/>
    </location>
</feature>
<gene>
    <name evidence="3" type="ORF">ECRASSUSDP1_LOCUS19489</name>
</gene>
<keyword evidence="2" id="KW-0472">Membrane</keyword>
<proteinExistence type="predicted"/>
<dbReference type="EMBL" id="CAMPGE010019786">
    <property type="protein sequence ID" value="CAI2378097.1"/>
    <property type="molecule type" value="Genomic_DNA"/>
</dbReference>
<evidence type="ECO:0000256" key="2">
    <source>
        <dbReference type="SAM" id="Phobius"/>
    </source>
</evidence>
<feature type="transmembrane region" description="Helical" evidence="2">
    <location>
        <begin position="193"/>
        <end position="214"/>
    </location>
</feature>
<feature type="transmembrane region" description="Helical" evidence="2">
    <location>
        <begin position="124"/>
        <end position="143"/>
    </location>
</feature>
<feature type="region of interest" description="Disordered" evidence="1">
    <location>
        <begin position="249"/>
        <end position="270"/>
    </location>
</feature>
<evidence type="ECO:0000256" key="1">
    <source>
        <dbReference type="SAM" id="MobiDB-lite"/>
    </source>
</evidence>
<evidence type="ECO:0000313" key="4">
    <source>
        <dbReference type="Proteomes" id="UP001295684"/>
    </source>
</evidence>
<feature type="transmembrane region" description="Helical" evidence="2">
    <location>
        <begin position="6"/>
        <end position="25"/>
    </location>
</feature>
<evidence type="ECO:0000313" key="3">
    <source>
        <dbReference type="EMBL" id="CAI2378097.1"/>
    </source>
</evidence>
<reference evidence="3" key="1">
    <citation type="submission" date="2023-07" db="EMBL/GenBank/DDBJ databases">
        <authorList>
            <consortium name="AG Swart"/>
            <person name="Singh M."/>
            <person name="Singh A."/>
            <person name="Seah K."/>
            <person name="Emmerich C."/>
        </authorList>
    </citation>
    <scope>NUCLEOTIDE SEQUENCE</scope>
    <source>
        <strain evidence="3">DP1</strain>
    </source>
</reference>
<sequence length="270" mass="31082">MFGDNFILNALAMCFLIEIGFKLISKFVKNKAMAIVLVSSISASFILLVKEEGVFDKKNNMFEILEVDPLATSDQIQTALNELKEKGEFNVTEEFEALTRKNFQIQYNRFGSIDMTLSNENEDIRFVVMVAQRLLLIFIPLVLIGDDIPNCKRIVMTFTVMFVIYEASLFSNIDERDMILSIFPRSYCLFEILRYLHVVFIYIFLCIIGIFIVNHEVKDKGIEKEKNSLLEKAAKNMKTIYTLISEINGEDNDDQSEQVKEDLKSALNDD</sequence>
<organism evidence="3 4">
    <name type="scientific">Euplotes crassus</name>
    <dbReference type="NCBI Taxonomy" id="5936"/>
    <lineage>
        <taxon>Eukaryota</taxon>
        <taxon>Sar</taxon>
        <taxon>Alveolata</taxon>
        <taxon>Ciliophora</taxon>
        <taxon>Intramacronucleata</taxon>
        <taxon>Spirotrichea</taxon>
        <taxon>Hypotrichia</taxon>
        <taxon>Euplotida</taxon>
        <taxon>Euplotidae</taxon>
        <taxon>Moneuplotes</taxon>
    </lineage>
</organism>
<dbReference type="Proteomes" id="UP001295684">
    <property type="component" value="Unassembled WGS sequence"/>
</dbReference>
<comment type="caution">
    <text evidence="3">The sequence shown here is derived from an EMBL/GenBank/DDBJ whole genome shotgun (WGS) entry which is preliminary data.</text>
</comment>
<dbReference type="AlphaFoldDB" id="A0AAD2D2Y1"/>